<dbReference type="Pfam" id="PF13450">
    <property type="entry name" value="NAD_binding_8"/>
    <property type="match status" value="1"/>
</dbReference>
<dbReference type="SUPFAM" id="SSF51905">
    <property type="entry name" value="FAD/NAD(P)-binding domain"/>
    <property type="match status" value="2"/>
</dbReference>
<sequence>MTPDESLAIAVQWLASLGASTDAAAFADHFAPTGWLRDLLCFSWDFSTMSGRAKILEFLADAPAGGESRFARAGLHNFSIDVVSKLGPPAVVAPLGNPNGLGISAVFTFSVAAPPAKGRGFVRLIPDSEGGWQAFTLFTDLQHLDGHAEPSGRPVGYLNITWEDAYAAKVAAIERDPTVLIVGAGQAGLMCAARLGRMGIRALVLEKTARVGDVWRNRETYPEFLPRDKIADFLEAYAVGQEIHVWRSSAMLPGPTYDSSTDRWSVEIDRAGKRVTLTPKHIVFATGIGKPKVPTWPGIDSFRGPVYHSDDHKGAAPFEGKNVIVVGGCNAGADMCKDFVHKGAAEVTMVQRSATCVVSARTADELMFRPLEHLPSEDSDFMSNATPPALTLKLAAGGGTQRMKALDKELHDNLAKAGFQLTWQLTPGGEEVGFPGMFLERAASGSMIDVGFGQLIIDSKVKVKPVDIERIEPDGMVFKDGSKIPADVIVLATGNEPIIAGVASIFGDGIAERIGSKVWGLDNKGELTNCYKPTGVAGLWFATGAFQYGRYLSRHLAIQILAKELGLKD</sequence>
<dbReference type="InterPro" id="IPR050982">
    <property type="entry name" value="Auxin_biosynth/cation_transpt"/>
</dbReference>
<dbReference type="Gene3D" id="3.50.50.60">
    <property type="entry name" value="FAD/NAD(P)-binding domain"/>
    <property type="match status" value="1"/>
</dbReference>
<dbReference type="InterPro" id="IPR020946">
    <property type="entry name" value="Flavin_mOase-like"/>
</dbReference>
<organism evidence="4 5">
    <name type="scientific">Mycena belliarum</name>
    <dbReference type="NCBI Taxonomy" id="1033014"/>
    <lineage>
        <taxon>Eukaryota</taxon>
        <taxon>Fungi</taxon>
        <taxon>Dikarya</taxon>
        <taxon>Basidiomycota</taxon>
        <taxon>Agaricomycotina</taxon>
        <taxon>Agaricomycetes</taxon>
        <taxon>Agaricomycetidae</taxon>
        <taxon>Agaricales</taxon>
        <taxon>Marasmiineae</taxon>
        <taxon>Mycenaceae</taxon>
        <taxon>Mycena</taxon>
    </lineage>
</organism>
<proteinExistence type="predicted"/>
<dbReference type="AlphaFoldDB" id="A0AAD6U6K5"/>
<dbReference type="EMBL" id="JARJCN010000017">
    <property type="protein sequence ID" value="KAJ7092874.1"/>
    <property type="molecule type" value="Genomic_DNA"/>
</dbReference>
<comment type="caution">
    <text evidence="4">The sequence shown here is derived from an EMBL/GenBank/DDBJ whole genome shotgun (WGS) entry which is preliminary data.</text>
</comment>
<evidence type="ECO:0000256" key="2">
    <source>
        <dbReference type="ARBA" id="ARBA00022827"/>
    </source>
</evidence>
<dbReference type="GO" id="GO:0050660">
    <property type="term" value="F:flavin adenine dinucleotide binding"/>
    <property type="evidence" value="ECO:0007669"/>
    <property type="project" value="InterPro"/>
</dbReference>
<evidence type="ECO:0000256" key="1">
    <source>
        <dbReference type="ARBA" id="ARBA00022630"/>
    </source>
</evidence>
<dbReference type="GO" id="GO:0050661">
    <property type="term" value="F:NADP binding"/>
    <property type="evidence" value="ECO:0007669"/>
    <property type="project" value="InterPro"/>
</dbReference>
<keyword evidence="1" id="KW-0285">Flavoprotein</keyword>
<accession>A0AAD6U6K5</accession>
<dbReference type="GO" id="GO:0004499">
    <property type="term" value="F:N,N-dimethylaniline monooxygenase activity"/>
    <property type="evidence" value="ECO:0007669"/>
    <property type="project" value="InterPro"/>
</dbReference>
<evidence type="ECO:0000313" key="4">
    <source>
        <dbReference type="EMBL" id="KAJ7092874.1"/>
    </source>
</evidence>
<keyword evidence="3" id="KW-0560">Oxidoreductase</keyword>
<gene>
    <name evidence="4" type="ORF">B0H15DRAFT_938468</name>
</gene>
<keyword evidence="2" id="KW-0274">FAD</keyword>
<dbReference type="InterPro" id="IPR036188">
    <property type="entry name" value="FAD/NAD-bd_sf"/>
</dbReference>
<dbReference type="Pfam" id="PF00743">
    <property type="entry name" value="FMO-like"/>
    <property type="match status" value="1"/>
</dbReference>
<protein>
    <submittedName>
        <fullName evidence="4">FAD/NAD(P)-binding domain-containing protein</fullName>
    </submittedName>
</protein>
<keyword evidence="5" id="KW-1185">Reference proteome</keyword>
<dbReference type="PRINTS" id="PR00368">
    <property type="entry name" value="FADPNR"/>
</dbReference>
<evidence type="ECO:0000313" key="5">
    <source>
        <dbReference type="Proteomes" id="UP001222325"/>
    </source>
</evidence>
<name>A0AAD6U6K5_9AGAR</name>
<reference evidence="4" key="1">
    <citation type="submission" date="2023-03" db="EMBL/GenBank/DDBJ databases">
        <title>Massive genome expansion in bonnet fungi (Mycena s.s.) driven by repeated elements and novel gene families across ecological guilds.</title>
        <authorList>
            <consortium name="Lawrence Berkeley National Laboratory"/>
            <person name="Harder C.B."/>
            <person name="Miyauchi S."/>
            <person name="Viragh M."/>
            <person name="Kuo A."/>
            <person name="Thoen E."/>
            <person name="Andreopoulos B."/>
            <person name="Lu D."/>
            <person name="Skrede I."/>
            <person name="Drula E."/>
            <person name="Henrissat B."/>
            <person name="Morin E."/>
            <person name="Kohler A."/>
            <person name="Barry K."/>
            <person name="LaButti K."/>
            <person name="Morin E."/>
            <person name="Salamov A."/>
            <person name="Lipzen A."/>
            <person name="Mereny Z."/>
            <person name="Hegedus B."/>
            <person name="Baldrian P."/>
            <person name="Stursova M."/>
            <person name="Weitz H."/>
            <person name="Taylor A."/>
            <person name="Grigoriev I.V."/>
            <person name="Nagy L.G."/>
            <person name="Martin F."/>
            <person name="Kauserud H."/>
        </authorList>
    </citation>
    <scope>NUCLEOTIDE SEQUENCE</scope>
    <source>
        <strain evidence="4">CBHHK173m</strain>
    </source>
</reference>
<evidence type="ECO:0000256" key="3">
    <source>
        <dbReference type="ARBA" id="ARBA00023002"/>
    </source>
</evidence>
<dbReference type="PRINTS" id="PR00469">
    <property type="entry name" value="PNDRDTASEII"/>
</dbReference>
<dbReference type="PANTHER" id="PTHR43539:SF68">
    <property type="entry name" value="FLAVIN-BINDING MONOOXYGENASE-LIKE PROTEIN (AFU_ORTHOLOGUE AFUA_4G09220)"/>
    <property type="match status" value="1"/>
</dbReference>
<dbReference type="PANTHER" id="PTHR43539">
    <property type="entry name" value="FLAVIN-BINDING MONOOXYGENASE-LIKE PROTEIN (AFU_ORTHOLOGUE AFUA_4G09220)"/>
    <property type="match status" value="1"/>
</dbReference>
<dbReference type="Proteomes" id="UP001222325">
    <property type="component" value="Unassembled WGS sequence"/>
</dbReference>